<proteinExistence type="predicted"/>
<organism evidence="1">
    <name type="scientific">Lepeophtheirus salmonis</name>
    <name type="common">Salmon louse</name>
    <name type="synonym">Caligus salmonis</name>
    <dbReference type="NCBI Taxonomy" id="72036"/>
    <lineage>
        <taxon>Eukaryota</taxon>
        <taxon>Metazoa</taxon>
        <taxon>Ecdysozoa</taxon>
        <taxon>Arthropoda</taxon>
        <taxon>Crustacea</taxon>
        <taxon>Multicrustacea</taxon>
        <taxon>Hexanauplia</taxon>
        <taxon>Copepoda</taxon>
        <taxon>Siphonostomatoida</taxon>
        <taxon>Caligidae</taxon>
        <taxon>Lepeophtheirus</taxon>
    </lineage>
</organism>
<accession>A0A0K2TWL1</accession>
<dbReference type="EMBL" id="HACA01012879">
    <property type="protein sequence ID" value="CDW30240.1"/>
    <property type="molecule type" value="Transcribed_RNA"/>
</dbReference>
<protein>
    <submittedName>
        <fullName evidence="1">Uncharacterized protein</fullName>
    </submittedName>
</protein>
<dbReference type="AlphaFoldDB" id="A0A0K2TWL1"/>
<sequence length="30" mass="3611">MILMKEMKRDFLHSVANPPSYLPNSYYYDS</sequence>
<name>A0A0K2TWL1_LEPSM</name>
<reference evidence="1" key="1">
    <citation type="submission" date="2014-05" db="EMBL/GenBank/DDBJ databases">
        <authorList>
            <person name="Chronopoulou M."/>
        </authorList>
    </citation>
    <scope>NUCLEOTIDE SEQUENCE</scope>
    <source>
        <tissue evidence="1">Whole organism</tissue>
    </source>
</reference>
<evidence type="ECO:0000313" key="1">
    <source>
        <dbReference type="EMBL" id="CDW30240.1"/>
    </source>
</evidence>